<evidence type="ECO:0000313" key="9">
    <source>
        <dbReference type="Proteomes" id="UP000293433"/>
    </source>
</evidence>
<gene>
    <name evidence="8" type="ORF">EV685_2824</name>
</gene>
<feature type="transmembrane region" description="Helical" evidence="7">
    <location>
        <begin position="107"/>
        <end position="133"/>
    </location>
</feature>
<dbReference type="InterPro" id="IPR005598">
    <property type="entry name" value="ATP_synth_I"/>
</dbReference>
<protein>
    <submittedName>
        <fullName evidence="8">ATP synthase protein I</fullName>
    </submittedName>
</protein>
<dbReference type="Pfam" id="PF03899">
    <property type="entry name" value="ATP-synt_I"/>
    <property type="match status" value="1"/>
</dbReference>
<comment type="subcellular location">
    <subcellularLocation>
        <location evidence="1">Cell membrane</location>
        <topology evidence="1">Multi-pass membrane protein</topology>
    </subcellularLocation>
</comment>
<evidence type="ECO:0000256" key="7">
    <source>
        <dbReference type="SAM" id="Phobius"/>
    </source>
</evidence>
<dbReference type="GO" id="GO:0005886">
    <property type="term" value="C:plasma membrane"/>
    <property type="evidence" value="ECO:0007669"/>
    <property type="project" value="UniProtKB-SubCell"/>
</dbReference>
<feature type="compositionally biased region" description="Basic and acidic residues" evidence="6">
    <location>
        <begin position="1"/>
        <end position="20"/>
    </location>
</feature>
<name>A0A4Q7LHI6_9BURK</name>
<evidence type="ECO:0000256" key="6">
    <source>
        <dbReference type="SAM" id="MobiDB-lite"/>
    </source>
</evidence>
<keyword evidence="5 7" id="KW-0472">Membrane</keyword>
<keyword evidence="4 7" id="KW-1133">Transmembrane helix</keyword>
<organism evidence="8 9">
    <name type="scientific">Sphaerotilus mobilis</name>
    <dbReference type="NCBI Taxonomy" id="47994"/>
    <lineage>
        <taxon>Bacteria</taxon>
        <taxon>Pseudomonadati</taxon>
        <taxon>Pseudomonadota</taxon>
        <taxon>Betaproteobacteria</taxon>
        <taxon>Burkholderiales</taxon>
        <taxon>Sphaerotilaceae</taxon>
        <taxon>Sphaerotilus</taxon>
    </lineage>
</organism>
<dbReference type="Proteomes" id="UP000293433">
    <property type="component" value="Unassembled WGS sequence"/>
</dbReference>
<evidence type="ECO:0000256" key="4">
    <source>
        <dbReference type="ARBA" id="ARBA00022989"/>
    </source>
</evidence>
<feature type="region of interest" description="Disordered" evidence="6">
    <location>
        <begin position="1"/>
        <end position="29"/>
    </location>
</feature>
<feature type="transmembrane region" description="Helical" evidence="7">
    <location>
        <begin position="139"/>
        <end position="161"/>
    </location>
</feature>
<evidence type="ECO:0000256" key="3">
    <source>
        <dbReference type="ARBA" id="ARBA00022692"/>
    </source>
</evidence>
<sequence>MSTVSREPEREPDPAWRDSPVDPSDAEEPVRAWTRDEVLALRSRHPLLSPWRVVAAQAAAGVLVVILGWLLVNRQEVVWSALYGSAAVVLPNALMARGMSRLRVEKAGAAALGFMVWEFAKVALTVAFLAAAVKVVPDLSWPALLVAVVVCLKMNWLALLLQGWKIKRSPDQRSSTHDGC</sequence>
<dbReference type="OrthoDB" id="9154947at2"/>
<evidence type="ECO:0000256" key="1">
    <source>
        <dbReference type="ARBA" id="ARBA00004651"/>
    </source>
</evidence>
<accession>A0A4Q7LHI6</accession>
<dbReference type="AlphaFoldDB" id="A0A4Q7LHI6"/>
<keyword evidence="2" id="KW-1003">Cell membrane</keyword>
<comment type="caution">
    <text evidence="8">The sequence shown here is derived from an EMBL/GenBank/DDBJ whole genome shotgun (WGS) entry which is preliminary data.</text>
</comment>
<evidence type="ECO:0000313" key="8">
    <source>
        <dbReference type="EMBL" id="RZS53197.1"/>
    </source>
</evidence>
<evidence type="ECO:0000256" key="5">
    <source>
        <dbReference type="ARBA" id="ARBA00023136"/>
    </source>
</evidence>
<evidence type="ECO:0000256" key="2">
    <source>
        <dbReference type="ARBA" id="ARBA00022475"/>
    </source>
</evidence>
<dbReference type="RefSeq" id="WP_130482660.1">
    <property type="nucleotide sequence ID" value="NZ_SGWV01000010.1"/>
</dbReference>
<keyword evidence="9" id="KW-1185">Reference proteome</keyword>
<dbReference type="EMBL" id="SGWV01000010">
    <property type="protein sequence ID" value="RZS53197.1"/>
    <property type="molecule type" value="Genomic_DNA"/>
</dbReference>
<keyword evidence="3 7" id="KW-0812">Transmembrane</keyword>
<proteinExistence type="predicted"/>
<feature type="transmembrane region" description="Helical" evidence="7">
    <location>
        <begin position="51"/>
        <end position="71"/>
    </location>
</feature>
<reference evidence="8 9" key="1">
    <citation type="submission" date="2019-02" db="EMBL/GenBank/DDBJ databases">
        <title>Genomic Encyclopedia of Type Strains, Phase IV (KMG-IV): sequencing the most valuable type-strain genomes for metagenomic binning, comparative biology and taxonomic classification.</title>
        <authorList>
            <person name="Goeker M."/>
        </authorList>
    </citation>
    <scope>NUCLEOTIDE SEQUENCE [LARGE SCALE GENOMIC DNA]</scope>
    <source>
        <strain evidence="8 9">DSM 10617</strain>
    </source>
</reference>
<feature type="transmembrane region" description="Helical" evidence="7">
    <location>
        <begin position="77"/>
        <end position="95"/>
    </location>
</feature>